<dbReference type="Proteomes" id="UP000215931">
    <property type="component" value="Unassembled WGS sequence"/>
</dbReference>
<evidence type="ECO:0000313" key="2">
    <source>
        <dbReference type="EMBL" id="PAP92647.1"/>
    </source>
</evidence>
<keyword evidence="3" id="KW-1185">Reference proteome</keyword>
<dbReference type="EMBL" id="NPKH01000033">
    <property type="protein sequence ID" value="PAP92647.1"/>
    <property type="molecule type" value="Genomic_DNA"/>
</dbReference>
<reference evidence="2 3" key="1">
    <citation type="submission" date="2017-08" db="EMBL/GenBank/DDBJ databases">
        <title>Mesorhizobium wenxinae sp. nov., a novel rhizobial species isolated from root nodules of chickpea (Cicer arietinum L.).</title>
        <authorList>
            <person name="Zhang J."/>
        </authorList>
    </citation>
    <scope>NUCLEOTIDE SEQUENCE [LARGE SCALE GENOMIC DNA]</scope>
    <source>
        <strain evidence="3">WYCCWR 10019</strain>
    </source>
</reference>
<protein>
    <submittedName>
        <fullName evidence="2">Uncharacterized protein</fullName>
    </submittedName>
</protein>
<gene>
    <name evidence="2" type="ORF">CIT31_25310</name>
</gene>
<dbReference type="AlphaFoldDB" id="A0A271KBV6"/>
<evidence type="ECO:0000256" key="1">
    <source>
        <dbReference type="SAM" id="Coils"/>
    </source>
</evidence>
<keyword evidence="1" id="KW-0175">Coiled coil</keyword>
<sequence>MPLRGQQFTFKERNEMTDYIDNPNKYQIDQTALGQAMMRAQAAQAEADRAKQDALVAEAKERSQQEEIARAVELSVRNNAQLQAERMGITTNRVITSQSAGVVPPMAEVEKTTVRVLGGIEVSYQQADMAEVGQITQAEFNKAVVDGLAARGYAAPKSFR</sequence>
<name>A0A271KBV6_9HYPH</name>
<accession>A0A271KBV6</accession>
<evidence type="ECO:0000313" key="3">
    <source>
        <dbReference type="Proteomes" id="UP000215931"/>
    </source>
</evidence>
<comment type="caution">
    <text evidence="2">The sequence shown here is derived from an EMBL/GenBank/DDBJ whole genome shotgun (WGS) entry which is preliminary data.</text>
</comment>
<proteinExistence type="predicted"/>
<organism evidence="2 3">
    <name type="scientific">Mesorhizobium wenxiniae</name>
    <dbReference type="NCBI Taxonomy" id="2014805"/>
    <lineage>
        <taxon>Bacteria</taxon>
        <taxon>Pseudomonadati</taxon>
        <taxon>Pseudomonadota</taxon>
        <taxon>Alphaproteobacteria</taxon>
        <taxon>Hyphomicrobiales</taxon>
        <taxon>Phyllobacteriaceae</taxon>
        <taxon>Mesorhizobium</taxon>
    </lineage>
</organism>
<feature type="coiled-coil region" evidence="1">
    <location>
        <begin position="33"/>
        <end position="62"/>
    </location>
</feature>